<dbReference type="Pfam" id="PF02768">
    <property type="entry name" value="DNA_pol3_beta_3"/>
    <property type="match status" value="1"/>
</dbReference>
<dbReference type="PANTHER" id="PTHR30478">
    <property type="entry name" value="DNA POLYMERASE III SUBUNIT BETA"/>
    <property type="match status" value="1"/>
</dbReference>
<gene>
    <name evidence="14" type="ORF">C8D97_1125</name>
</gene>
<sequence>MKLSLTQQALYGPLQLVSGAVERRQTLPVLANVLLQVEDGQLSITGTDLEVEMVAHIPLDGEFEPGETTVPAKKFVDIIKSLSQDEHVGLELIENKVKLSTTKSRFTLSTLPATEFPSLEDSLGLADIKLNVDELKSVISDTQFAMAQQDVRYYLNGMLFDFSPDKKLIAVATDGHRLAMSSTDIESDIQERQQAIVPRKGVLELNRFLSSVDEAIQLQISGNHIKASSNHFSFTSKLVDGKYPDYEKVLPKGGDKLVVANRSNLRDSLQKASILCNEKFRGVRFNLLNGQVKIHSNNPEQEEAEIELEVDYNGPDLEIGFNVNYMLDVLGTVSSENVKLTFSDANSSLLVEEIDGSTSVYVIMPMRL</sequence>
<evidence type="ECO:0000313" key="14">
    <source>
        <dbReference type="EMBL" id="PWK46769.1"/>
    </source>
</evidence>
<feature type="domain" description="DNA polymerase III beta sliding clamp C-terminal" evidence="13">
    <location>
        <begin position="248"/>
        <end position="367"/>
    </location>
</feature>
<proteinExistence type="inferred from homology"/>
<dbReference type="AlphaFoldDB" id="A0A316FEC2"/>
<dbReference type="GO" id="GO:0006271">
    <property type="term" value="P:DNA strand elongation involved in DNA replication"/>
    <property type="evidence" value="ECO:0007669"/>
    <property type="project" value="TreeGrafter"/>
</dbReference>
<dbReference type="GO" id="GO:0008408">
    <property type="term" value="F:3'-5' exonuclease activity"/>
    <property type="evidence" value="ECO:0007669"/>
    <property type="project" value="InterPro"/>
</dbReference>
<feature type="domain" description="DNA polymerase III beta sliding clamp central" evidence="12">
    <location>
        <begin position="130"/>
        <end position="245"/>
    </location>
</feature>
<keyword evidence="7 10" id="KW-0235">DNA replication</keyword>
<dbReference type="GO" id="GO:0003887">
    <property type="term" value="F:DNA-directed DNA polymerase activity"/>
    <property type="evidence" value="ECO:0007669"/>
    <property type="project" value="UniProtKB-UniRule"/>
</dbReference>
<evidence type="ECO:0000256" key="8">
    <source>
        <dbReference type="ARBA" id="ARBA00022932"/>
    </source>
</evidence>
<dbReference type="Gene3D" id="3.70.10.10">
    <property type="match status" value="1"/>
</dbReference>
<keyword evidence="6 10" id="KW-0548">Nucleotidyltransferase</keyword>
<organism evidence="14 15">
    <name type="scientific">Pleionea mediterranea</name>
    <dbReference type="NCBI Taxonomy" id="523701"/>
    <lineage>
        <taxon>Bacteria</taxon>
        <taxon>Pseudomonadati</taxon>
        <taxon>Pseudomonadota</taxon>
        <taxon>Gammaproteobacteria</taxon>
        <taxon>Oceanospirillales</taxon>
        <taxon>Pleioneaceae</taxon>
        <taxon>Pleionea</taxon>
    </lineage>
</organism>
<dbReference type="NCBIfam" id="TIGR00663">
    <property type="entry name" value="dnan"/>
    <property type="match status" value="1"/>
</dbReference>
<dbReference type="InterPro" id="IPR022635">
    <property type="entry name" value="DNA_polIII_beta_C"/>
</dbReference>
<dbReference type="InterPro" id="IPR022637">
    <property type="entry name" value="DNA_polIII_beta_cen"/>
</dbReference>
<dbReference type="SMART" id="SM00480">
    <property type="entry name" value="POL3Bc"/>
    <property type="match status" value="1"/>
</dbReference>
<name>A0A316FEC2_9GAMM</name>
<dbReference type="GO" id="GO:0005737">
    <property type="term" value="C:cytoplasm"/>
    <property type="evidence" value="ECO:0007669"/>
    <property type="project" value="UniProtKB-SubCell"/>
</dbReference>
<keyword evidence="15" id="KW-1185">Reference proteome</keyword>
<dbReference type="Gene3D" id="3.10.150.10">
    <property type="entry name" value="DNA Polymerase III, subunit A, domain 2"/>
    <property type="match status" value="1"/>
</dbReference>
<keyword evidence="4 10" id="KW-0963">Cytoplasm</keyword>
<reference evidence="14 15" key="1">
    <citation type="submission" date="2018-05" db="EMBL/GenBank/DDBJ databases">
        <title>Genomic Encyclopedia of Type Strains, Phase IV (KMG-IV): sequencing the most valuable type-strain genomes for metagenomic binning, comparative biology and taxonomic classification.</title>
        <authorList>
            <person name="Goeker M."/>
        </authorList>
    </citation>
    <scope>NUCLEOTIDE SEQUENCE [LARGE SCALE GENOMIC DNA]</scope>
    <source>
        <strain evidence="14 15">DSM 25350</strain>
    </source>
</reference>
<comment type="subcellular location">
    <subcellularLocation>
        <location evidence="1 10">Cytoplasm</location>
    </subcellularLocation>
</comment>
<evidence type="ECO:0000259" key="13">
    <source>
        <dbReference type="Pfam" id="PF02768"/>
    </source>
</evidence>
<evidence type="ECO:0000259" key="12">
    <source>
        <dbReference type="Pfam" id="PF02767"/>
    </source>
</evidence>
<evidence type="ECO:0000256" key="6">
    <source>
        <dbReference type="ARBA" id="ARBA00022695"/>
    </source>
</evidence>
<evidence type="ECO:0000256" key="5">
    <source>
        <dbReference type="ARBA" id="ARBA00022679"/>
    </source>
</evidence>
<protein>
    <recommendedName>
        <fullName evidence="3 10">Beta sliding clamp</fullName>
    </recommendedName>
</protein>
<keyword evidence="8 10" id="KW-0239">DNA-directed DNA polymerase</keyword>
<keyword evidence="5 10" id="KW-0808">Transferase</keyword>
<dbReference type="PIRSF" id="PIRSF000804">
    <property type="entry name" value="DNA_pol_III_b"/>
    <property type="match status" value="1"/>
</dbReference>
<evidence type="ECO:0000256" key="7">
    <source>
        <dbReference type="ARBA" id="ARBA00022705"/>
    </source>
</evidence>
<comment type="caution">
    <text evidence="14">The sequence shown here is derived from an EMBL/GenBank/DDBJ whole genome shotgun (WGS) entry which is preliminary data.</text>
</comment>
<dbReference type="CDD" id="cd00140">
    <property type="entry name" value="beta_clamp"/>
    <property type="match status" value="1"/>
</dbReference>
<evidence type="ECO:0000256" key="2">
    <source>
        <dbReference type="ARBA" id="ARBA00010752"/>
    </source>
</evidence>
<dbReference type="GO" id="GO:0003677">
    <property type="term" value="F:DNA binding"/>
    <property type="evidence" value="ECO:0007669"/>
    <property type="project" value="UniProtKB-UniRule"/>
</dbReference>
<dbReference type="InterPro" id="IPR022634">
    <property type="entry name" value="DNA_polIII_beta_N"/>
</dbReference>
<evidence type="ECO:0000256" key="10">
    <source>
        <dbReference type="PIRNR" id="PIRNR000804"/>
    </source>
</evidence>
<accession>A0A316FEC2</accession>
<comment type="function">
    <text evidence="10">Confers DNA tethering and processivity to DNA polymerases and other proteins. Acts as a clamp, forming a ring around DNA (a reaction catalyzed by the clamp-loading complex) which diffuses in an ATP-independent manner freely and bidirectionally along dsDNA. Initially characterized for its ability to contact the catalytic subunit of DNA polymerase III (Pol III), a complex, multichain enzyme responsible for most of the replicative synthesis in bacteria; Pol III exhibits 3'-5' exonuclease proofreading activity. The beta chain is required for initiation of replication as well as for processivity of DNA replication.</text>
</comment>
<dbReference type="SUPFAM" id="SSF55979">
    <property type="entry name" value="DNA clamp"/>
    <property type="match status" value="3"/>
</dbReference>
<comment type="subunit">
    <text evidence="10">Forms a ring-shaped head-to-tail homodimer around DNA.</text>
</comment>
<dbReference type="EMBL" id="QGGU01000012">
    <property type="protein sequence ID" value="PWK46769.1"/>
    <property type="molecule type" value="Genomic_DNA"/>
</dbReference>
<dbReference type="InterPro" id="IPR046938">
    <property type="entry name" value="DNA_clamp_sf"/>
</dbReference>
<evidence type="ECO:0000313" key="15">
    <source>
        <dbReference type="Proteomes" id="UP000245790"/>
    </source>
</evidence>
<dbReference type="RefSeq" id="WP_109764643.1">
    <property type="nucleotide sequence ID" value="NZ_QGGU01000012.1"/>
</dbReference>
<dbReference type="Pfam" id="PF02767">
    <property type="entry name" value="DNA_pol3_beta_2"/>
    <property type="match status" value="1"/>
</dbReference>
<dbReference type="Pfam" id="PF00712">
    <property type="entry name" value="DNA_pol3_beta"/>
    <property type="match status" value="1"/>
</dbReference>
<dbReference type="PANTHER" id="PTHR30478:SF0">
    <property type="entry name" value="BETA SLIDING CLAMP"/>
    <property type="match status" value="1"/>
</dbReference>
<comment type="similarity">
    <text evidence="2 10">Belongs to the beta sliding clamp family.</text>
</comment>
<dbReference type="OrthoDB" id="8421503at2"/>
<evidence type="ECO:0000259" key="11">
    <source>
        <dbReference type="Pfam" id="PF00712"/>
    </source>
</evidence>
<evidence type="ECO:0000256" key="3">
    <source>
        <dbReference type="ARBA" id="ARBA00021035"/>
    </source>
</evidence>
<dbReference type="Proteomes" id="UP000245790">
    <property type="component" value="Unassembled WGS sequence"/>
</dbReference>
<feature type="domain" description="DNA polymerase III beta sliding clamp N-terminal" evidence="11">
    <location>
        <begin position="1"/>
        <end position="119"/>
    </location>
</feature>
<evidence type="ECO:0000256" key="9">
    <source>
        <dbReference type="ARBA" id="ARBA00023125"/>
    </source>
</evidence>
<evidence type="ECO:0000256" key="1">
    <source>
        <dbReference type="ARBA" id="ARBA00004496"/>
    </source>
</evidence>
<evidence type="ECO:0000256" key="4">
    <source>
        <dbReference type="ARBA" id="ARBA00022490"/>
    </source>
</evidence>
<dbReference type="GO" id="GO:0009360">
    <property type="term" value="C:DNA polymerase III complex"/>
    <property type="evidence" value="ECO:0007669"/>
    <property type="project" value="InterPro"/>
</dbReference>
<dbReference type="InterPro" id="IPR001001">
    <property type="entry name" value="DNA_polIII_beta"/>
</dbReference>
<keyword evidence="9" id="KW-0238">DNA-binding</keyword>